<gene>
    <name evidence="1" type="ORF">JIG36_48595</name>
</gene>
<protein>
    <submittedName>
        <fullName evidence="1">Uncharacterized protein</fullName>
    </submittedName>
</protein>
<dbReference type="EMBL" id="JAENHP010000035">
    <property type="protein sequence ID" value="MBM2623381.1"/>
    <property type="molecule type" value="Genomic_DNA"/>
</dbReference>
<dbReference type="RefSeq" id="WP_203383735.1">
    <property type="nucleotide sequence ID" value="NZ_JAENHP010000035.1"/>
</dbReference>
<comment type="caution">
    <text evidence="1">The sequence shown here is derived from an EMBL/GenBank/DDBJ whole genome shotgun (WGS) entry which is preliminary data.</text>
</comment>
<name>A0ABS2AU95_9ACTN</name>
<organism evidence="1 2">
    <name type="scientific">Paractinoplanes ovalisporus</name>
    <dbReference type="NCBI Taxonomy" id="2810368"/>
    <lineage>
        <taxon>Bacteria</taxon>
        <taxon>Bacillati</taxon>
        <taxon>Actinomycetota</taxon>
        <taxon>Actinomycetes</taxon>
        <taxon>Micromonosporales</taxon>
        <taxon>Micromonosporaceae</taxon>
        <taxon>Paractinoplanes</taxon>
    </lineage>
</organism>
<evidence type="ECO:0000313" key="2">
    <source>
        <dbReference type="Proteomes" id="UP000632138"/>
    </source>
</evidence>
<dbReference type="Proteomes" id="UP000632138">
    <property type="component" value="Unassembled WGS sequence"/>
</dbReference>
<evidence type="ECO:0000313" key="1">
    <source>
        <dbReference type="EMBL" id="MBM2623381.1"/>
    </source>
</evidence>
<sequence>MEYLDALRDIGLHGAAASLALTEAYTADGPDQQQAALNALARHVEDTAAAVSRTLADFKCGAV</sequence>
<keyword evidence="2" id="KW-1185">Reference proteome</keyword>
<accession>A0ABS2AU95</accession>
<reference evidence="1 2" key="1">
    <citation type="submission" date="2021-01" db="EMBL/GenBank/DDBJ databases">
        <title>Actinoplanes sp. nov. LDG1-06 isolated from lichen.</title>
        <authorList>
            <person name="Saeng-In P."/>
            <person name="Phongsopitanun W."/>
            <person name="Kanchanasin P."/>
            <person name="Yuki M."/>
            <person name="Kudo T."/>
            <person name="Ohkuma M."/>
            <person name="Tanasupawat S."/>
        </authorList>
    </citation>
    <scope>NUCLEOTIDE SEQUENCE [LARGE SCALE GENOMIC DNA]</scope>
    <source>
        <strain evidence="1 2">LDG1-06</strain>
    </source>
</reference>
<proteinExistence type="predicted"/>